<keyword evidence="3" id="KW-1185">Reference proteome</keyword>
<evidence type="ECO:0000256" key="1">
    <source>
        <dbReference type="SAM" id="MobiDB-lite"/>
    </source>
</evidence>
<dbReference type="PANTHER" id="PTHR37283">
    <property type="entry name" value="PH DOMAIN-CONTAINING PROTEIN YHR131C"/>
    <property type="match status" value="1"/>
</dbReference>
<organism evidence="2 3">
    <name type="scientific">Puccinia graminis f. sp. tritici</name>
    <dbReference type="NCBI Taxonomy" id="56615"/>
    <lineage>
        <taxon>Eukaryota</taxon>
        <taxon>Fungi</taxon>
        <taxon>Dikarya</taxon>
        <taxon>Basidiomycota</taxon>
        <taxon>Pucciniomycotina</taxon>
        <taxon>Pucciniomycetes</taxon>
        <taxon>Pucciniales</taxon>
        <taxon>Pucciniaceae</taxon>
        <taxon>Puccinia</taxon>
    </lineage>
</organism>
<sequence length="1164" mass="126909">MTDQAPIISSVIHVLPHIYTHILFCLFEEREREREDGQVARATNPPGLIPKLKSEELMNDDFVFVVVVVVVVEMMEYIADDVSGMAADDRGEDGRGESAEGAGGPAATGLGQASLLQLDGIGPSTSTPFSNPDETNNYAPINPLRILTISDPRSTCSRSAVLLNPFTTCQSIFISCAPPAGRLVKFDHPRTVSSTPAVARSDLHHYLYRNCSGDFRFQPAMPILVHSRASTFPFRRRRASSPYGRAASSMESLNNPTLPDEQATLTDMSSHIKPSSVSHSNLSQAYHQNQPDQSSSRILRPFRHPSTHFEKFQAKISSVRLRSSTLNPTSSRSASHTGSTTDLSPSTQSLNPSRKMPVEIRLPWESTHSEELSRRPLNNSQRPHPDSHSRIGPSPSLVSIDHNSDSSSHLTLTSEPSSNKLSKSSPWSSNSPPELELGFSFNSPSLLSGLPYCEDSLPSDSASPGLPNNPAVPFGISTIDGRSSASEPTTVATFSDSSNSQEMACSMPRSQQAIHLSEPIDRSPIVNPYVNGASSSLTSRVRPTPSPRNNFPIRLNGPTIESPPLPLSPTHHPSSPSTPMRALPMLNSYAVTSNQVRQPTDSSGSSLGDHGSAEYEVEAEDQAGSDDTDGVSDEGSLQVDRHPQEQPPMLTPKLSTQAADQFNSTQEPTAHTCRHEWINFDSNTPPVSQHKPTPPHQRSPQLSASSSNHTSYFNTPSDTKSSTAQSLGDRARLLLLATPSSSLAPPPRPARPMLASHRSHSASRLDNISVSQHPTESPSVTISPAPKPKSPSPCDPKPTTQLPPVIVADVDNQTLTNQALTAVRRQPTSQPAFLPPPSSFSYRHQSMYELRPAASLPSYEASLQSSGSTRHVVLPREEEGREKLPSYSCAIHLEGWMPRKMEFKSPGVQAKDRAWKRQYVIVHGTMIRVYRSDPHTHMLSGSEDPYSSNFVHGKSISPLASKCGITSKANPSVAPPLHFHQGQYDSAPVTSLKEAALVKATQLPTHHNCLHRVYSLQNAESGLAADYVKKKYIVRVRAEGEQFLLQAKDDRGVIDLIEALQAATNVSLDLDIRPLPKFITLPRRRRRRRIVPPSAATGTSGRPHRVAGRELGAAVVEGMVAEAEASHRRRLQQQRESAVWADDSGDRMADMLAEEQEAYMQGRS</sequence>
<evidence type="ECO:0000313" key="3">
    <source>
        <dbReference type="Proteomes" id="UP000324748"/>
    </source>
</evidence>
<feature type="region of interest" description="Disordered" evidence="1">
    <location>
        <begin position="482"/>
        <end position="502"/>
    </location>
</feature>
<feature type="compositionally biased region" description="Polar residues" evidence="1">
    <location>
        <begin position="281"/>
        <end position="297"/>
    </location>
</feature>
<feature type="compositionally biased region" description="Polar residues" evidence="1">
    <location>
        <begin position="653"/>
        <end position="669"/>
    </location>
</feature>
<dbReference type="PANTHER" id="PTHR37283:SF1">
    <property type="entry name" value="PH DOMAIN-CONTAINING PROTEIN YHR131C"/>
    <property type="match status" value="1"/>
</dbReference>
<accession>A0A5B0NMD5</accession>
<dbReference type="OrthoDB" id="5865767at2759"/>
<proteinExistence type="predicted"/>
<feature type="compositionally biased region" description="Low complexity" evidence="1">
    <location>
        <begin position="269"/>
        <end position="280"/>
    </location>
</feature>
<feature type="compositionally biased region" description="Low complexity" evidence="1">
    <location>
        <begin position="733"/>
        <end position="743"/>
    </location>
</feature>
<dbReference type="EMBL" id="VSWC01000093">
    <property type="protein sequence ID" value="KAA1089706.1"/>
    <property type="molecule type" value="Genomic_DNA"/>
</dbReference>
<feature type="compositionally biased region" description="Basic and acidic residues" evidence="1">
    <location>
        <begin position="87"/>
        <end position="98"/>
    </location>
</feature>
<feature type="compositionally biased region" description="Polar residues" evidence="1">
    <location>
        <begin position="680"/>
        <end position="691"/>
    </location>
</feature>
<gene>
    <name evidence="2" type="ORF">PGT21_027778</name>
</gene>
<feature type="region of interest" description="Disordered" evidence="1">
    <location>
        <begin position="533"/>
        <end position="801"/>
    </location>
</feature>
<feature type="compositionally biased region" description="Polar residues" evidence="1">
    <location>
        <begin position="249"/>
        <end position="262"/>
    </location>
</feature>
<feature type="region of interest" description="Disordered" evidence="1">
    <location>
        <begin position="269"/>
        <end position="299"/>
    </location>
</feature>
<reference evidence="2 3" key="1">
    <citation type="submission" date="2019-05" db="EMBL/GenBank/DDBJ databases">
        <title>Emergence of the Ug99 lineage of the wheat stem rust pathogen through somatic hybridization.</title>
        <authorList>
            <person name="Li F."/>
            <person name="Upadhyaya N.M."/>
            <person name="Sperschneider J."/>
            <person name="Matny O."/>
            <person name="Nguyen-Phuc H."/>
            <person name="Mago R."/>
            <person name="Raley C."/>
            <person name="Miller M.E."/>
            <person name="Silverstein K.A.T."/>
            <person name="Henningsen E."/>
            <person name="Hirsch C.D."/>
            <person name="Visser B."/>
            <person name="Pretorius Z.A."/>
            <person name="Steffenson B.J."/>
            <person name="Schwessinger B."/>
            <person name="Dodds P.N."/>
            <person name="Figueroa M."/>
        </authorList>
    </citation>
    <scope>NUCLEOTIDE SEQUENCE [LARGE SCALE GENOMIC DNA]</scope>
    <source>
        <strain evidence="2">21-0</strain>
    </source>
</reference>
<feature type="region of interest" description="Disordered" evidence="1">
    <location>
        <begin position="1126"/>
        <end position="1145"/>
    </location>
</feature>
<dbReference type="SUPFAM" id="SSF50729">
    <property type="entry name" value="PH domain-like"/>
    <property type="match status" value="1"/>
</dbReference>
<name>A0A5B0NMD5_PUCGR</name>
<feature type="compositionally biased region" description="Low complexity" evidence="1">
    <location>
        <begin position="568"/>
        <end position="579"/>
    </location>
</feature>
<feature type="region of interest" description="Disordered" evidence="1">
    <location>
        <begin position="243"/>
        <end position="262"/>
    </location>
</feature>
<evidence type="ECO:0000313" key="2">
    <source>
        <dbReference type="EMBL" id="KAA1089706.1"/>
    </source>
</evidence>
<feature type="compositionally biased region" description="Polar residues" evidence="1">
    <location>
        <begin position="320"/>
        <end position="352"/>
    </location>
</feature>
<feature type="compositionally biased region" description="Acidic residues" evidence="1">
    <location>
        <begin position="615"/>
        <end position="632"/>
    </location>
</feature>
<comment type="caution">
    <text evidence="2">The sequence shown here is derived from an EMBL/GenBank/DDBJ whole genome shotgun (WGS) entry which is preliminary data.</text>
</comment>
<dbReference type="Proteomes" id="UP000324748">
    <property type="component" value="Unassembled WGS sequence"/>
</dbReference>
<dbReference type="InterPro" id="IPR011993">
    <property type="entry name" value="PH-like_dom_sf"/>
</dbReference>
<feature type="compositionally biased region" description="Low complexity" evidence="1">
    <location>
        <begin position="601"/>
        <end position="610"/>
    </location>
</feature>
<feature type="compositionally biased region" description="Polar residues" evidence="1">
    <location>
        <begin position="698"/>
        <end position="726"/>
    </location>
</feature>
<feature type="compositionally biased region" description="Polar residues" evidence="1">
    <location>
        <begin position="589"/>
        <end position="600"/>
    </location>
</feature>
<feature type="compositionally biased region" description="Pro residues" evidence="1">
    <location>
        <begin position="785"/>
        <end position="796"/>
    </location>
</feature>
<dbReference type="Gene3D" id="2.30.29.30">
    <property type="entry name" value="Pleckstrin-homology domain (PH domain)/Phosphotyrosine-binding domain (PTB)"/>
    <property type="match status" value="1"/>
</dbReference>
<feature type="region of interest" description="Disordered" evidence="1">
    <location>
        <begin position="320"/>
        <end position="433"/>
    </location>
</feature>
<protein>
    <recommendedName>
        <fullName evidence="4">PH domain-containing protein</fullName>
    </recommendedName>
</protein>
<dbReference type="AlphaFoldDB" id="A0A5B0NMD5"/>
<feature type="region of interest" description="Disordered" evidence="1">
    <location>
        <begin position="85"/>
        <end position="106"/>
    </location>
</feature>
<evidence type="ECO:0008006" key="4">
    <source>
        <dbReference type="Google" id="ProtNLM"/>
    </source>
</evidence>
<feature type="compositionally biased region" description="Low complexity" evidence="1">
    <location>
        <begin position="414"/>
        <end position="433"/>
    </location>
</feature>
<feature type="compositionally biased region" description="Polar residues" evidence="1">
    <location>
        <begin position="762"/>
        <end position="782"/>
    </location>
</feature>